<gene>
    <name evidence="2" type="ORF">IMCC3135_19160</name>
</gene>
<name>A0A2Z2NV59_9GAMM</name>
<dbReference type="KEGG" id="gai:IMCC3135_19160"/>
<proteinExistence type="predicted"/>
<dbReference type="SUPFAM" id="SSF50475">
    <property type="entry name" value="FMN-binding split barrel"/>
    <property type="match status" value="1"/>
</dbReference>
<protein>
    <recommendedName>
        <fullName evidence="1">Pyridoxamine 5'-phosphate oxidase N-terminal domain-containing protein</fullName>
    </recommendedName>
</protein>
<dbReference type="OrthoDB" id="9796486at2"/>
<dbReference type="InterPro" id="IPR024029">
    <property type="entry name" value="Pyridox_Oxase_FMN-dep"/>
</dbReference>
<dbReference type="PANTHER" id="PTHR42815">
    <property type="entry name" value="FAD-BINDING, PUTATIVE (AFU_ORTHOLOGUE AFUA_6G07600)-RELATED"/>
    <property type="match status" value="1"/>
</dbReference>
<keyword evidence="3" id="KW-1185">Reference proteome</keyword>
<evidence type="ECO:0000259" key="1">
    <source>
        <dbReference type="Pfam" id="PF01243"/>
    </source>
</evidence>
<sequence>MFDEVITTMQRLREIVGSPSHRMAGKGIDHLDDICRKYIASSPYIVISTRGSDGLLDMSPKGDKAGFVHVMDEKTLVIPERLGNQRADTFKSLMTNPEVGIIFLIPGFHYILRVSGVGQVVRDKSLQEMFAIKGKEPALLTAITVEEAFVHCAKSIARSNIWKPENWPAIDDIPSYAVSTVAHAALVETVEEMQTMIDDDYKNCMY</sequence>
<dbReference type="Gene3D" id="2.30.110.10">
    <property type="entry name" value="Electron Transport, Fmn-binding Protein, Chain A"/>
    <property type="match status" value="1"/>
</dbReference>
<feature type="domain" description="Pyridoxamine 5'-phosphate oxidase N-terminal" evidence="1">
    <location>
        <begin position="33"/>
        <end position="151"/>
    </location>
</feature>
<reference evidence="2 3" key="1">
    <citation type="submission" date="2016-12" db="EMBL/GenBank/DDBJ databases">
        <authorList>
            <person name="Song W.-J."/>
            <person name="Kurnit D.M."/>
        </authorList>
    </citation>
    <scope>NUCLEOTIDE SEQUENCE [LARGE SCALE GENOMIC DNA]</scope>
    <source>
        <strain evidence="2 3">IMCC3135</strain>
    </source>
</reference>
<dbReference type="RefSeq" id="WP_088919024.1">
    <property type="nucleotide sequence ID" value="NZ_CP018632.1"/>
</dbReference>
<dbReference type="Pfam" id="PF01243">
    <property type="entry name" value="PNPOx_N"/>
    <property type="match status" value="1"/>
</dbReference>
<evidence type="ECO:0000313" key="3">
    <source>
        <dbReference type="Proteomes" id="UP000250079"/>
    </source>
</evidence>
<dbReference type="AlphaFoldDB" id="A0A2Z2NV59"/>
<dbReference type="PANTHER" id="PTHR42815:SF2">
    <property type="entry name" value="FAD-BINDING, PUTATIVE (AFU_ORTHOLOGUE AFUA_6G07600)-RELATED"/>
    <property type="match status" value="1"/>
</dbReference>
<dbReference type="InterPro" id="IPR011576">
    <property type="entry name" value="Pyridox_Oxase_N"/>
</dbReference>
<dbReference type="NCBIfam" id="TIGR04025">
    <property type="entry name" value="PPOX_FMN_DR2398"/>
    <property type="match status" value="1"/>
</dbReference>
<organism evidence="2 3">
    <name type="scientific">Granulosicoccus antarcticus IMCC3135</name>
    <dbReference type="NCBI Taxonomy" id="1192854"/>
    <lineage>
        <taxon>Bacteria</taxon>
        <taxon>Pseudomonadati</taxon>
        <taxon>Pseudomonadota</taxon>
        <taxon>Gammaproteobacteria</taxon>
        <taxon>Chromatiales</taxon>
        <taxon>Granulosicoccaceae</taxon>
        <taxon>Granulosicoccus</taxon>
    </lineage>
</organism>
<evidence type="ECO:0000313" key="2">
    <source>
        <dbReference type="EMBL" id="ASJ73911.1"/>
    </source>
</evidence>
<dbReference type="Proteomes" id="UP000250079">
    <property type="component" value="Chromosome"/>
</dbReference>
<dbReference type="EMBL" id="CP018632">
    <property type="protein sequence ID" value="ASJ73911.1"/>
    <property type="molecule type" value="Genomic_DNA"/>
</dbReference>
<accession>A0A2Z2NV59</accession>
<dbReference type="InterPro" id="IPR012349">
    <property type="entry name" value="Split_barrel_FMN-bd"/>
</dbReference>